<dbReference type="EMBL" id="AFRT01002574">
    <property type="protein sequence ID" value="ELU37577.1"/>
    <property type="molecule type" value="Genomic_DNA"/>
</dbReference>
<evidence type="ECO:0000313" key="1">
    <source>
        <dbReference type="EMBL" id="ELU37577.1"/>
    </source>
</evidence>
<dbReference type="AlphaFoldDB" id="L8WLE4"/>
<dbReference type="HOGENOM" id="CLU_3175700_0_0_1"/>
<gene>
    <name evidence="1" type="ORF">AG1IA_08393</name>
</gene>
<dbReference type="STRING" id="983506.L8WLE4"/>
<dbReference type="OrthoDB" id="28092at2759"/>
<protein>
    <submittedName>
        <fullName evidence="1">Uncharacterized protein</fullName>
    </submittedName>
</protein>
<reference evidence="1 2" key="1">
    <citation type="journal article" date="2013" name="Nat. Commun.">
        <title>The evolution and pathogenic mechanisms of the rice sheath blight pathogen.</title>
        <authorList>
            <person name="Zheng A."/>
            <person name="Lin R."/>
            <person name="Xu L."/>
            <person name="Qin P."/>
            <person name="Tang C."/>
            <person name="Ai P."/>
            <person name="Zhang D."/>
            <person name="Liu Y."/>
            <person name="Sun Z."/>
            <person name="Feng H."/>
            <person name="Wang Y."/>
            <person name="Chen Y."/>
            <person name="Liang X."/>
            <person name="Fu R."/>
            <person name="Li Q."/>
            <person name="Zhang J."/>
            <person name="Yu X."/>
            <person name="Xie Z."/>
            <person name="Ding L."/>
            <person name="Guan P."/>
            <person name="Tang J."/>
            <person name="Liang Y."/>
            <person name="Wang S."/>
            <person name="Deng Q."/>
            <person name="Li S."/>
            <person name="Zhu J."/>
            <person name="Wang L."/>
            <person name="Liu H."/>
            <person name="Li P."/>
        </authorList>
    </citation>
    <scope>NUCLEOTIDE SEQUENCE [LARGE SCALE GENOMIC DNA]</scope>
    <source>
        <strain evidence="2">AG-1 IA</strain>
    </source>
</reference>
<name>L8WLE4_THACA</name>
<accession>L8WLE4</accession>
<keyword evidence="2" id="KW-1185">Reference proteome</keyword>
<comment type="caution">
    <text evidence="1">The sequence shown here is derived from an EMBL/GenBank/DDBJ whole genome shotgun (WGS) entry which is preliminary data.</text>
</comment>
<evidence type="ECO:0000313" key="2">
    <source>
        <dbReference type="Proteomes" id="UP000011668"/>
    </source>
</evidence>
<sequence length="47" mass="5151">MVRFSELTRSTGPADVIPFKMFVTKSAVEGPDSEVVLVAEKKLRGKV</sequence>
<dbReference type="Proteomes" id="UP000011668">
    <property type="component" value="Unassembled WGS sequence"/>
</dbReference>
<proteinExistence type="predicted"/>
<organism evidence="1 2">
    <name type="scientific">Thanatephorus cucumeris (strain AG1-IA)</name>
    <name type="common">Rice sheath blight fungus</name>
    <name type="synonym">Rhizoctonia solani</name>
    <dbReference type="NCBI Taxonomy" id="983506"/>
    <lineage>
        <taxon>Eukaryota</taxon>
        <taxon>Fungi</taxon>
        <taxon>Dikarya</taxon>
        <taxon>Basidiomycota</taxon>
        <taxon>Agaricomycotina</taxon>
        <taxon>Agaricomycetes</taxon>
        <taxon>Cantharellales</taxon>
        <taxon>Ceratobasidiaceae</taxon>
        <taxon>Rhizoctonia</taxon>
        <taxon>Rhizoctonia solani AG-1</taxon>
    </lineage>
</organism>